<gene>
    <name evidence="2" type="ORF">V6N11_067324</name>
</gene>
<name>A0ABR2SQK9_9ROSI</name>
<organism evidence="2 3">
    <name type="scientific">Hibiscus sabdariffa</name>
    <name type="common">roselle</name>
    <dbReference type="NCBI Taxonomy" id="183260"/>
    <lineage>
        <taxon>Eukaryota</taxon>
        <taxon>Viridiplantae</taxon>
        <taxon>Streptophyta</taxon>
        <taxon>Embryophyta</taxon>
        <taxon>Tracheophyta</taxon>
        <taxon>Spermatophyta</taxon>
        <taxon>Magnoliopsida</taxon>
        <taxon>eudicotyledons</taxon>
        <taxon>Gunneridae</taxon>
        <taxon>Pentapetalae</taxon>
        <taxon>rosids</taxon>
        <taxon>malvids</taxon>
        <taxon>Malvales</taxon>
        <taxon>Malvaceae</taxon>
        <taxon>Malvoideae</taxon>
        <taxon>Hibiscus</taxon>
    </lineage>
</organism>
<proteinExistence type="predicted"/>
<comment type="caution">
    <text evidence="2">The sequence shown here is derived from an EMBL/GenBank/DDBJ whole genome shotgun (WGS) entry which is preliminary data.</text>
</comment>
<accession>A0ABR2SQK9</accession>
<feature type="region of interest" description="Disordered" evidence="1">
    <location>
        <begin position="1"/>
        <end position="48"/>
    </location>
</feature>
<reference evidence="2 3" key="1">
    <citation type="journal article" date="2024" name="G3 (Bethesda)">
        <title>Genome assembly of Hibiscus sabdariffa L. provides insights into metabolisms of medicinal natural products.</title>
        <authorList>
            <person name="Kim T."/>
        </authorList>
    </citation>
    <scope>NUCLEOTIDE SEQUENCE [LARGE SCALE GENOMIC DNA]</scope>
    <source>
        <strain evidence="2">TK-2024</strain>
        <tissue evidence="2">Old leaves</tissue>
    </source>
</reference>
<dbReference type="Proteomes" id="UP001396334">
    <property type="component" value="Unassembled WGS sequence"/>
</dbReference>
<protein>
    <submittedName>
        <fullName evidence="2">Uncharacterized protein</fullName>
    </submittedName>
</protein>
<evidence type="ECO:0000256" key="1">
    <source>
        <dbReference type="SAM" id="MobiDB-lite"/>
    </source>
</evidence>
<sequence>MVCFLTALSSLSDEDNRNTKKSRRQDEEPSNSGQRHEPAPLPPNPYGTWMMVERRQRRSQKKLVALDDRSLEKLHVGSRFDPLLGG</sequence>
<evidence type="ECO:0000313" key="2">
    <source>
        <dbReference type="EMBL" id="KAK9027491.1"/>
    </source>
</evidence>
<dbReference type="EMBL" id="JBBPBN010000012">
    <property type="protein sequence ID" value="KAK9027491.1"/>
    <property type="molecule type" value="Genomic_DNA"/>
</dbReference>
<evidence type="ECO:0000313" key="3">
    <source>
        <dbReference type="Proteomes" id="UP001396334"/>
    </source>
</evidence>
<keyword evidence="3" id="KW-1185">Reference proteome</keyword>